<sequence>MEIFKPLAQITYQLLDDTLYQSGEVPEVFGKLGDRLGISLGFEHVALLLKNGLELLVVGDDTIVNDGKLVLGVGALGMRVDSGRLTVRGPAGVGHAGVTDERLGEVNILLLGNQLLDSSDLADLLVDEDLPLIFTIDGKTLMGVKMDGSA</sequence>
<dbReference type="EMBL" id="RBNI01003194">
    <property type="protein sequence ID" value="RUP48603.1"/>
    <property type="molecule type" value="Genomic_DNA"/>
</dbReference>
<dbReference type="Proteomes" id="UP000268093">
    <property type="component" value="Unassembled WGS sequence"/>
</dbReference>
<accession>A0A433DCN1</accession>
<keyword evidence="2" id="KW-1185">Reference proteome</keyword>
<evidence type="ECO:0000313" key="1">
    <source>
        <dbReference type="EMBL" id="RUP48603.1"/>
    </source>
</evidence>
<reference evidence="1 2" key="1">
    <citation type="journal article" date="2018" name="New Phytol.">
        <title>Phylogenomics of Endogonaceae and evolution of mycorrhizas within Mucoromycota.</title>
        <authorList>
            <person name="Chang Y."/>
            <person name="Desiro A."/>
            <person name="Na H."/>
            <person name="Sandor L."/>
            <person name="Lipzen A."/>
            <person name="Clum A."/>
            <person name="Barry K."/>
            <person name="Grigoriev I.V."/>
            <person name="Martin F.M."/>
            <person name="Stajich J.E."/>
            <person name="Smith M.E."/>
            <person name="Bonito G."/>
            <person name="Spatafora J.W."/>
        </authorList>
    </citation>
    <scope>NUCLEOTIDE SEQUENCE [LARGE SCALE GENOMIC DNA]</scope>
    <source>
        <strain evidence="1 2">GMNB39</strain>
    </source>
</reference>
<gene>
    <name evidence="1" type="ORF">BC936DRAFT_144315</name>
</gene>
<proteinExistence type="predicted"/>
<dbReference type="OrthoDB" id="10676534at2759"/>
<dbReference type="InterPro" id="IPR057783">
    <property type="entry name" value="YKL104W-A"/>
</dbReference>
<dbReference type="Pfam" id="PF23478">
    <property type="entry name" value="YKL104W-A"/>
    <property type="match status" value="1"/>
</dbReference>
<comment type="caution">
    <text evidence="1">The sequence shown here is derived from an EMBL/GenBank/DDBJ whole genome shotgun (WGS) entry which is preliminary data.</text>
</comment>
<name>A0A433DCN1_9FUNG</name>
<organism evidence="1 2">
    <name type="scientific">Jimgerdemannia flammicorona</name>
    <dbReference type="NCBI Taxonomy" id="994334"/>
    <lineage>
        <taxon>Eukaryota</taxon>
        <taxon>Fungi</taxon>
        <taxon>Fungi incertae sedis</taxon>
        <taxon>Mucoromycota</taxon>
        <taxon>Mucoromycotina</taxon>
        <taxon>Endogonomycetes</taxon>
        <taxon>Endogonales</taxon>
        <taxon>Endogonaceae</taxon>
        <taxon>Jimgerdemannia</taxon>
    </lineage>
</organism>
<evidence type="ECO:0000313" key="2">
    <source>
        <dbReference type="Proteomes" id="UP000268093"/>
    </source>
</evidence>
<dbReference type="AlphaFoldDB" id="A0A433DCN1"/>
<protein>
    <submittedName>
        <fullName evidence="1">Uncharacterized protein</fullName>
    </submittedName>
</protein>